<name>A0A0G4PPU0_PENC3</name>
<evidence type="ECO:0000313" key="2">
    <source>
        <dbReference type="Proteomes" id="UP000053732"/>
    </source>
</evidence>
<dbReference type="Proteomes" id="UP000053732">
    <property type="component" value="Unassembled WGS sequence"/>
</dbReference>
<gene>
    <name evidence="1" type="ORF">PCAMFM013_S026g000108</name>
</gene>
<reference evidence="1 2" key="1">
    <citation type="journal article" date="2014" name="Nat. Commun.">
        <title>Multiple recent horizontal transfers of a large genomic region in cheese making fungi.</title>
        <authorList>
            <person name="Cheeseman K."/>
            <person name="Ropars J."/>
            <person name="Renault P."/>
            <person name="Dupont J."/>
            <person name="Gouzy J."/>
            <person name="Branca A."/>
            <person name="Abraham A.L."/>
            <person name="Ceppi M."/>
            <person name="Conseiller E."/>
            <person name="Debuchy R."/>
            <person name="Malagnac F."/>
            <person name="Goarin A."/>
            <person name="Silar P."/>
            <person name="Lacoste S."/>
            <person name="Sallet E."/>
            <person name="Bensimon A."/>
            <person name="Giraud T."/>
            <person name="Brygoo Y."/>
        </authorList>
    </citation>
    <scope>NUCLEOTIDE SEQUENCE [LARGE SCALE GENOMIC DNA]</scope>
    <source>
        <strain evidence="2">FM 013</strain>
    </source>
</reference>
<dbReference type="AlphaFoldDB" id="A0A0G4PPU0"/>
<organism evidence="1 2">
    <name type="scientific">Penicillium camemberti (strain FM 013)</name>
    <dbReference type="NCBI Taxonomy" id="1429867"/>
    <lineage>
        <taxon>Eukaryota</taxon>
        <taxon>Fungi</taxon>
        <taxon>Dikarya</taxon>
        <taxon>Ascomycota</taxon>
        <taxon>Pezizomycotina</taxon>
        <taxon>Eurotiomycetes</taxon>
        <taxon>Eurotiomycetidae</taxon>
        <taxon>Eurotiales</taxon>
        <taxon>Aspergillaceae</taxon>
        <taxon>Penicillium</taxon>
    </lineage>
</organism>
<protein>
    <submittedName>
        <fullName evidence="1">Str. FM013</fullName>
    </submittedName>
</protein>
<accession>A0A0G4PPU0</accession>
<sequence>MVRISNYYRSMWRDAADCCTARCPPWSTSGIAAS</sequence>
<dbReference type="EMBL" id="HG793159">
    <property type="protein sequence ID" value="CRL28243.1"/>
    <property type="molecule type" value="Genomic_DNA"/>
</dbReference>
<proteinExistence type="predicted"/>
<evidence type="ECO:0000313" key="1">
    <source>
        <dbReference type="EMBL" id="CRL28243.1"/>
    </source>
</evidence>
<keyword evidence="2" id="KW-1185">Reference proteome</keyword>